<proteinExistence type="predicted"/>
<evidence type="ECO:0000313" key="2">
    <source>
        <dbReference type="EMBL" id="KRX16080.1"/>
    </source>
</evidence>
<keyword evidence="3" id="KW-1185">Reference proteome</keyword>
<dbReference type="OrthoDB" id="10385437at2759"/>
<comment type="caution">
    <text evidence="2">The sequence shown here is derived from an EMBL/GenBank/DDBJ whole genome shotgun (WGS) entry which is preliminary data.</text>
</comment>
<evidence type="ECO:0000256" key="1">
    <source>
        <dbReference type="SAM" id="MobiDB-lite"/>
    </source>
</evidence>
<dbReference type="AlphaFoldDB" id="A0A0V0RNK4"/>
<dbReference type="EMBL" id="JYDL01000115">
    <property type="protein sequence ID" value="KRX16080.1"/>
    <property type="molecule type" value="Genomic_DNA"/>
</dbReference>
<name>A0A0V0RNK4_9BILA</name>
<gene>
    <name evidence="2" type="ORF">T07_7358</name>
</gene>
<organism evidence="2 3">
    <name type="scientific">Trichinella nelsoni</name>
    <dbReference type="NCBI Taxonomy" id="6336"/>
    <lineage>
        <taxon>Eukaryota</taxon>
        <taxon>Metazoa</taxon>
        <taxon>Ecdysozoa</taxon>
        <taxon>Nematoda</taxon>
        <taxon>Enoplea</taxon>
        <taxon>Dorylaimia</taxon>
        <taxon>Trichinellida</taxon>
        <taxon>Trichinellidae</taxon>
        <taxon>Trichinella</taxon>
    </lineage>
</organism>
<accession>A0A0V0RNK4</accession>
<reference evidence="2 3" key="1">
    <citation type="submission" date="2015-01" db="EMBL/GenBank/DDBJ databases">
        <title>Evolution of Trichinella species and genotypes.</title>
        <authorList>
            <person name="Korhonen P.K."/>
            <person name="Edoardo P."/>
            <person name="Giuseppe L.R."/>
            <person name="Gasser R.B."/>
        </authorList>
    </citation>
    <scope>NUCLEOTIDE SEQUENCE [LARGE SCALE GENOMIC DNA]</scope>
    <source>
        <strain evidence="2">ISS37</strain>
    </source>
</reference>
<feature type="region of interest" description="Disordered" evidence="1">
    <location>
        <begin position="45"/>
        <end position="70"/>
    </location>
</feature>
<evidence type="ECO:0000313" key="3">
    <source>
        <dbReference type="Proteomes" id="UP000054630"/>
    </source>
</evidence>
<dbReference type="Proteomes" id="UP000054630">
    <property type="component" value="Unassembled WGS sequence"/>
</dbReference>
<protein>
    <submittedName>
        <fullName evidence="2">Uncharacterized protein</fullName>
    </submittedName>
</protein>
<sequence>MVLLDASSTSYGFLDASSTPKFIEQFSTKEITQMGFQGSYSIPEFIDPHSTPKPLSTPRGRYRPLSLPLL</sequence>